<gene>
    <name evidence="8" type="ORF">FA14DRAFT_119754</name>
</gene>
<dbReference type="GeneID" id="37018151"/>
<organism evidence="8 9">
    <name type="scientific">Meira miltonrushii</name>
    <dbReference type="NCBI Taxonomy" id="1280837"/>
    <lineage>
        <taxon>Eukaryota</taxon>
        <taxon>Fungi</taxon>
        <taxon>Dikarya</taxon>
        <taxon>Basidiomycota</taxon>
        <taxon>Ustilaginomycotina</taxon>
        <taxon>Exobasidiomycetes</taxon>
        <taxon>Exobasidiales</taxon>
        <taxon>Brachybasidiaceae</taxon>
        <taxon>Meira</taxon>
    </lineage>
</organism>
<evidence type="ECO:0000256" key="4">
    <source>
        <dbReference type="ARBA" id="ARBA00022989"/>
    </source>
</evidence>
<evidence type="ECO:0000256" key="6">
    <source>
        <dbReference type="SAM" id="Phobius"/>
    </source>
</evidence>
<feature type="transmembrane region" description="Helical" evidence="6">
    <location>
        <begin position="413"/>
        <end position="435"/>
    </location>
</feature>
<dbReference type="AlphaFoldDB" id="A0A316VM05"/>
<feature type="transmembrane region" description="Helical" evidence="6">
    <location>
        <begin position="296"/>
        <end position="320"/>
    </location>
</feature>
<dbReference type="GO" id="GO:0016020">
    <property type="term" value="C:membrane"/>
    <property type="evidence" value="ECO:0007669"/>
    <property type="project" value="UniProtKB-SubCell"/>
</dbReference>
<dbReference type="RefSeq" id="XP_025356897.1">
    <property type="nucleotide sequence ID" value="XM_025496370.1"/>
</dbReference>
<dbReference type="Pfam" id="PF01490">
    <property type="entry name" value="Aa_trans"/>
    <property type="match status" value="1"/>
</dbReference>
<proteinExistence type="inferred from homology"/>
<dbReference type="GO" id="GO:0015179">
    <property type="term" value="F:L-amino acid transmembrane transporter activity"/>
    <property type="evidence" value="ECO:0007669"/>
    <property type="project" value="TreeGrafter"/>
</dbReference>
<feature type="transmembrane region" description="Helical" evidence="6">
    <location>
        <begin position="255"/>
        <end position="276"/>
    </location>
</feature>
<feature type="transmembrane region" description="Helical" evidence="6">
    <location>
        <begin position="37"/>
        <end position="54"/>
    </location>
</feature>
<keyword evidence="9" id="KW-1185">Reference proteome</keyword>
<evidence type="ECO:0000313" key="8">
    <source>
        <dbReference type="EMBL" id="PWN36595.1"/>
    </source>
</evidence>
<evidence type="ECO:0000256" key="5">
    <source>
        <dbReference type="ARBA" id="ARBA00023136"/>
    </source>
</evidence>
<dbReference type="InterPro" id="IPR013057">
    <property type="entry name" value="AA_transpt_TM"/>
</dbReference>
<dbReference type="Proteomes" id="UP000245771">
    <property type="component" value="Unassembled WGS sequence"/>
</dbReference>
<accession>A0A316VM05</accession>
<feature type="transmembrane region" description="Helical" evidence="6">
    <location>
        <begin position="60"/>
        <end position="83"/>
    </location>
</feature>
<sequence length="448" mass="48984">MRTEPSLLTLAPEEMLDSSPERRDGAAIFNKMSWQRLAVCLICEAIALGVLSLPKAFATLGMVLGVFSTVIMGVMATYTALIVGEMKCRYPQITSYPDLAKMMFGKVGYVIVAIMMTGLLVLSTGSHVLTGIMAFQALSSHSVCSVYFGLLSAFLLFLLGLPKTFHRMAILAYIDFASITAAVVVAVVAASVESAKKPGGLAATEWYAFPPGNANSNFVECTIALTNIALAYAYVHCLPSFMSELHRPVDYRKSVMALGTFQIVMYTLIGSTLYYFKGVDVKDMSLQSLNPTMQKVVFGLALPVIFISGSINSHTAARFVYNHIFAVNSVHRYINTRMGYLMWLTLNGGVTLIAFISAEVIPSFPTFLGLKAALFSACFSFTFPTIMFFKFIRYESKRCINIKAKYSESVANVLIFGFGAFMFFVGSSCVGYSLVHQYKHGIAVPFGC</sequence>
<dbReference type="OrthoDB" id="294730at2759"/>
<feature type="transmembrane region" description="Helical" evidence="6">
    <location>
        <begin position="134"/>
        <end position="158"/>
    </location>
</feature>
<feature type="transmembrane region" description="Helical" evidence="6">
    <location>
        <begin position="340"/>
        <end position="361"/>
    </location>
</feature>
<keyword evidence="4 6" id="KW-1133">Transmembrane helix</keyword>
<evidence type="ECO:0000256" key="2">
    <source>
        <dbReference type="ARBA" id="ARBA00008066"/>
    </source>
</evidence>
<evidence type="ECO:0000259" key="7">
    <source>
        <dbReference type="Pfam" id="PF01490"/>
    </source>
</evidence>
<feature type="domain" description="Amino acid transporter transmembrane" evidence="7">
    <location>
        <begin position="31"/>
        <end position="427"/>
    </location>
</feature>
<dbReference type="PANTHER" id="PTHR22950:SF8">
    <property type="entry name" value="AMINO ACID TRANSPORTER (EUROFUNG)"/>
    <property type="match status" value="1"/>
</dbReference>
<feature type="transmembrane region" description="Helical" evidence="6">
    <location>
        <begin position="217"/>
        <end position="235"/>
    </location>
</feature>
<protein>
    <submittedName>
        <fullName evidence="8">N amino acid transport system protein</fullName>
    </submittedName>
</protein>
<feature type="transmembrane region" description="Helical" evidence="6">
    <location>
        <begin position="373"/>
        <end position="392"/>
    </location>
</feature>
<dbReference type="InParanoid" id="A0A316VM05"/>
<evidence type="ECO:0000256" key="3">
    <source>
        <dbReference type="ARBA" id="ARBA00022692"/>
    </source>
</evidence>
<comment type="similarity">
    <text evidence="2">Belongs to the amino acid/polyamine transporter 2 family.</text>
</comment>
<dbReference type="EMBL" id="KZ819602">
    <property type="protein sequence ID" value="PWN36595.1"/>
    <property type="molecule type" value="Genomic_DNA"/>
</dbReference>
<keyword evidence="3 6" id="KW-0812">Transmembrane</keyword>
<dbReference type="STRING" id="1280837.A0A316VM05"/>
<reference evidence="8 9" key="1">
    <citation type="journal article" date="2018" name="Mol. Biol. Evol.">
        <title>Broad Genomic Sampling Reveals a Smut Pathogenic Ancestry of the Fungal Clade Ustilaginomycotina.</title>
        <authorList>
            <person name="Kijpornyongpan T."/>
            <person name="Mondo S.J."/>
            <person name="Barry K."/>
            <person name="Sandor L."/>
            <person name="Lee J."/>
            <person name="Lipzen A."/>
            <person name="Pangilinan J."/>
            <person name="LaButti K."/>
            <person name="Hainaut M."/>
            <person name="Henrissat B."/>
            <person name="Grigoriev I.V."/>
            <person name="Spatafora J.W."/>
            <person name="Aime M.C."/>
        </authorList>
    </citation>
    <scope>NUCLEOTIDE SEQUENCE [LARGE SCALE GENOMIC DNA]</scope>
    <source>
        <strain evidence="8 9">MCA 3882</strain>
    </source>
</reference>
<evidence type="ECO:0000256" key="1">
    <source>
        <dbReference type="ARBA" id="ARBA00004141"/>
    </source>
</evidence>
<comment type="subcellular location">
    <subcellularLocation>
        <location evidence="1">Membrane</location>
        <topology evidence="1">Multi-pass membrane protein</topology>
    </subcellularLocation>
</comment>
<keyword evidence="5 6" id="KW-0472">Membrane</keyword>
<feature type="transmembrane region" description="Helical" evidence="6">
    <location>
        <begin position="103"/>
        <end position="122"/>
    </location>
</feature>
<dbReference type="PANTHER" id="PTHR22950">
    <property type="entry name" value="AMINO ACID TRANSPORTER"/>
    <property type="match status" value="1"/>
</dbReference>
<feature type="transmembrane region" description="Helical" evidence="6">
    <location>
        <begin position="170"/>
        <end position="192"/>
    </location>
</feature>
<name>A0A316VM05_9BASI</name>
<evidence type="ECO:0000313" key="9">
    <source>
        <dbReference type="Proteomes" id="UP000245771"/>
    </source>
</evidence>